<sequence length="215" mass="24046">SPKVKKEEKQVVNHTIENKPYGKVKKKEKQNLEVADNYTVEDKFCKSYKSNLGEVLKKEKQLYETPANHVLENKSLKNDVGKRSSSAKEALDHKICDYDDDGLEAPSGRLVPDTELHNSVSESNIPRKRPRIIHTRDEVPSRTVGNGDSNETHNSSLRIVLEYPPPPTTSPPPHDYDVRPQSALIGASSPVSAHRMVSTDSLDGCRFHKIINLGT</sequence>
<proteinExistence type="predicted"/>
<reference evidence="2" key="1">
    <citation type="journal article" date="2023" name="IScience">
        <title>Live-bearing cockroach genome reveals convergent evolutionary mechanisms linked to viviparity in insects and beyond.</title>
        <authorList>
            <person name="Fouks B."/>
            <person name="Harrison M.C."/>
            <person name="Mikhailova A.A."/>
            <person name="Marchal E."/>
            <person name="English S."/>
            <person name="Carruthers M."/>
            <person name="Jennings E.C."/>
            <person name="Chiamaka E.L."/>
            <person name="Frigard R.A."/>
            <person name="Pippel M."/>
            <person name="Attardo G.M."/>
            <person name="Benoit J.B."/>
            <person name="Bornberg-Bauer E."/>
            <person name="Tobe S.S."/>
        </authorList>
    </citation>
    <scope>NUCLEOTIDE SEQUENCE</scope>
    <source>
        <strain evidence="2">Stay&amp;Tobe</strain>
    </source>
</reference>
<accession>A0AAD8EE47</accession>
<evidence type="ECO:0000256" key="1">
    <source>
        <dbReference type="SAM" id="MobiDB-lite"/>
    </source>
</evidence>
<feature type="compositionally biased region" description="Pro residues" evidence="1">
    <location>
        <begin position="163"/>
        <end position="173"/>
    </location>
</feature>
<dbReference type="EMBL" id="JASPKZ010006849">
    <property type="protein sequence ID" value="KAJ9586706.1"/>
    <property type="molecule type" value="Genomic_DNA"/>
</dbReference>
<feature type="non-terminal residue" evidence="2">
    <location>
        <position position="215"/>
    </location>
</feature>
<gene>
    <name evidence="2" type="ORF">L9F63_019689</name>
</gene>
<comment type="caution">
    <text evidence="2">The sequence shown here is derived from an EMBL/GenBank/DDBJ whole genome shotgun (WGS) entry which is preliminary data.</text>
</comment>
<organism evidence="2 3">
    <name type="scientific">Diploptera punctata</name>
    <name type="common">Pacific beetle cockroach</name>
    <dbReference type="NCBI Taxonomy" id="6984"/>
    <lineage>
        <taxon>Eukaryota</taxon>
        <taxon>Metazoa</taxon>
        <taxon>Ecdysozoa</taxon>
        <taxon>Arthropoda</taxon>
        <taxon>Hexapoda</taxon>
        <taxon>Insecta</taxon>
        <taxon>Pterygota</taxon>
        <taxon>Neoptera</taxon>
        <taxon>Polyneoptera</taxon>
        <taxon>Dictyoptera</taxon>
        <taxon>Blattodea</taxon>
        <taxon>Blaberoidea</taxon>
        <taxon>Blaberidae</taxon>
        <taxon>Diplopterinae</taxon>
        <taxon>Diploptera</taxon>
    </lineage>
</organism>
<dbReference type="Proteomes" id="UP001233999">
    <property type="component" value="Unassembled WGS sequence"/>
</dbReference>
<dbReference type="AlphaFoldDB" id="A0AAD8EE47"/>
<feature type="compositionally biased region" description="Polar residues" evidence="1">
    <location>
        <begin position="143"/>
        <end position="157"/>
    </location>
</feature>
<feature type="region of interest" description="Disordered" evidence="1">
    <location>
        <begin position="104"/>
        <end position="180"/>
    </location>
</feature>
<reference evidence="2" key="2">
    <citation type="submission" date="2023-05" db="EMBL/GenBank/DDBJ databases">
        <authorList>
            <person name="Fouks B."/>
        </authorList>
    </citation>
    <scope>NUCLEOTIDE SEQUENCE</scope>
    <source>
        <strain evidence="2">Stay&amp;Tobe</strain>
        <tissue evidence="2">Testes</tissue>
    </source>
</reference>
<evidence type="ECO:0000313" key="3">
    <source>
        <dbReference type="Proteomes" id="UP001233999"/>
    </source>
</evidence>
<feature type="non-terminal residue" evidence="2">
    <location>
        <position position="1"/>
    </location>
</feature>
<keyword evidence="3" id="KW-1185">Reference proteome</keyword>
<name>A0AAD8EE47_DIPPU</name>
<protein>
    <submittedName>
        <fullName evidence="2">Uncharacterized protein</fullName>
    </submittedName>
</protein>
<evidence type="ECO:0000313" key="2">
    <source>
        <dbReference type="EMBL" id="KAJ9586706.1"/>
    </source>
</evidence>